<gene>
    <name evidence="2" type="ORF">ACEN34_08630</name>
</gene>
<keyword evidence="3" id="KW-1185">Reference proteome</keyword>
<name>A0ABW8UHJ7_9LACO</name>
<protein>
    <recommendedName>
        <fullName evidence="4">DUF3278 domain-containing protein</fullName>
    </recommendedName>
</protein>
<reference evidence="2 3" key="1">
    <citation type="submission" date="2024-08" db="EMBL/GenBank/DDBJ databases">
        <authorList>
            <person name="Arias E."/>
        </authorList>
    </citation>
    <scope>NUCLEOTIDE SEQUENCE [LARGE SCALE GENOMIC DNA]</scope>
    <source>
        <strain evidence="2 3">FAM 25317</strain>
    </source>
</reference>
<feature type="transmembrane region" description="Helical" evidence="1">
    <location>
        <begin position="130"/>
        <end position="151"/>
    </location>
</feature>
<evidence type="ECO:0000313" key="2">
    <source>
        <dbReference type="EMBL" id="MFL2029680.1"/>
    </source>
</evidence>
<comment type="caution">
    <text evidence="2">The sequence shown here is derived from an EMBL/GenBank/DDBJ whole genome shotgun (WGS) entry which is preliminary data.</text>
</comment>
<evidence type="ECO:0008006" key="4">
    <source>
        <dbReference type="Google" id="ProtNLM"/>
    </source>
</evidence>
<dbReference type="EMBL" id="JBGQPK010000035">
    <property type="protein sequence ID" value="MFL2029680.1"/>
    <property type="molecule type" value="Genomic_DNA"/>
</dbReference>
<feature type="transmembrane region" description="Helical" evidence="1">
    <location>
        <begin position="106"/>
        <end position="124"/>
    </location>
</feature>
<dbReference type="Proteomes" id="UP001625389">
    <property type="component" value="Unassembled WGS sequence"/>
</dbReference>
<feature type="transmembrane region" description="Helical" evidence="1">
    <location>
        <begin position="31"/>
        <end position="52"/>
    </location>
</feature>
<evidence type="ECO:0000313" key="3">
    <source>
        <dbReference type="Proteomes" id="UP001625389"/>
    </source>
</evidence>
<keyword evidence="1" id="KW-0812">Transmembrane</keyword>
<keyword evidence="1" id="KW-0472">Membrane</keyword>
<proteinExistence type="predicted"/>
<dbReference type="RefSeq" id="WP_125550102.1">
    <property type="nucleotide sequence ID" value="NZ_JBGQPK010000035.1"/>
</dbReference>
<sequence>MRKRMYQWFLGVSEERDERQLSELQRMMADCLLGVYIGSLVYLAARCIYIVINRAPFPLDLVAVLVLTLGISGYMGFQIIYHRLDEVDVPDDNELQRKRRRLLRRSCYQAIFFAVGLIGLNIFMGEPINGHMISGHVIGGVVFGILMYIIGRWRYRL</sequence>
<organism evidence="2 3">
    <name type="scientific">Loigolactobacillus zhaoyuanensis</name>
    <dbReference type="NCBI Taxonomy" id="2486017"/>
    <lineage>
        <taxon>Bacteria</taxon>
        <taxon>Bacillati</taxon>
        <taxon>Bacillota</taxon>
        <taxon>Bacilli</taxon>
        <taxon>Lactobacillales</taxon>
        <taxon>Lactobacillaceae</taxon>
        <taxon>Loigolactobacillus</taxon>
    </lineage>
</organism>
<feature type="transmembrane region" description="Helical" evidence="1">
    <location>
        <begin position="58"/>
        <end position="77"/>
    </location>
</feature>
<accession>A0ABW8UHJ7</accession>
<keyword evidence="1" id="KW-1133">Transmembrane helix</keyword>
<evidence type="ECO:0000256" key="1">
    <source>
        <dbReference type="SAM" id="Phobius"/>
    </source>
</evidence>